<organism evidence="2 3">
    <name type="scientific">Marinobacter maroccanus</name>
    <dbReference type="NCBI Taxonomy" id="2055143"/>
    <lineage>
        <taxon>Bacteria</taxon>
        <taxon>Pseudomonadati</taxon>
        <taxon>Pseudomonadota</taxon>
        <taxon>Gammaproteobacteria</taxon>
        <taxon>Pseudomonadales</taxon>
        <taxon>Marinobacteraceae</taxon>
        <taxon>Marinobacter</taxon>
    </lineage>
</organism>
<sequence length="273" mass="30937">MRTTIDITLKQASKAIDALSEASPELSRQKIKDAMAKGACWWTHKGKRLRLRRATRELKPGIRLQLYYDEKVLARKPEDPVLLEDLERYTIWFKPHNLLAQGSQWGDHCSLLRLAEVRLERPCYLVHRLDADAAGLMLIAHDPKAAGALSQRFSGRTMTKHYKARVTGLMDAQDQVVDAPVEGKPAVSHVSTLEKNEEEQTSLVQVSIETGRKHQIRRHLAGLGHSIIGDRLYGRAAGVPLQLLAFHLEFDCPLKKRKMVFELPTELDTLKQN</sequence>
<dbReference type="GO" id="GO:0003723">
    <property type="term" value="F:RNA binding"/>
    <property type="evidence" value="ECO:0007669"/>
    <property type="project" value="InterPro"/>
</dbReference>
<dbReference type="CDD" id="cd02869">
    <property type="entry name" value="PseudoU_synth_RluA_like"/>
    <property type="match status" value="1"/>
</dbReference>
<gene>
    <name evidence="2" type="ORF">KEHDKFFH_18965</name>
</gene>
<dbReference type="EMBL" id="PSSX01000026">
    <property type="protein sequence ID" value="PPI82576.1"/>
    <property type="molecule type" value="Genomic_DNA"/>
</dbReference>
<comment type="caution">
    <text evidence="2">The sequence shown here is derived from an EMBL/GenBank/DDBJ whole genome shotgun (WGS) entry which is preliminary data.</text>
</comment>
<dbReference type="SUPFAM" id="SSF55120">
    <property type="entry name" value="Pseudouridine synthase"/>
    <property type="match status" value="1"/>
</dbReference>
<dbReference type="PANTHER" id="PTHR21600">
    <property type="entry name" value="MITOCHONDRIAL RNA PSEUDOURIDINE SYNTHASE"/>
    <property type="match status" value="1"/>
</dbReference>
<reference evidence="2 3" key="1">
    <citation type="submission" date="2018-01" db="EMBL/GenBank/DDBJ databases">
        <title>Complete genome sequences of the type strains of Marinobacter flavimaris and Marinobacter maroccanus.</title>
        <authorList>
            <person name="Palau M."/>
            <person name="Boujida N."/>
            <person name="Manresa A."/>
            <person name="Minana-Galbis D."/>
        </authorList>
    </citation>
    <scope>NUCLEOTIDE SEQUENCE [LARGE SCALE GENOMIC DNA]</scope>
    <source>
        <strain evidence="2 3">N4</strain>
    </source>
</reference>
<dbReference type="GO" id="GO:0009982">
    <property type="term" value="F:pseudouridine synthase activity"/>
    <property type="evidence" value="ECO:0007669"/>
    <property type="project" value="InterPro"/>
</dbReference>
<accession>A0A2S5Z5E1</accession>
<proteinExistence type="predicted"/>
<dbReference type="InterPro" id="IPR006145">
    <property type="entry name" value="PsdUridine_synth_RsuA/RluA"/>
</dbReference>
<dbReference type="GO" id="GO:0140098">
    <property type="term" value="F:catalytic activity, acting on RNA"/>
    <property type="evidence" value="ECO:0007669"/>
    <property type="project" value="UniProtKB-ARBA"/>
</dbReference>
<dbReference type="RefSeq" id="WP_104323350.1">
    <property type="nucleotide sequence ID" value="NZ_PSSX01000026.1"/>
</dbReference>
<dbReference type="GO" id="GO:0006396">
    <property type="term" value="P:RNA processing"/>
    <property type="evidence" value="ECO:0007669"/>
    <property type="project" value="UniProtKB-ARBA"/>
</dbReference>
<dbReference type="AlphaFoldDB" id="A0A2S5Z5E1"/>
<protein>
    <submittedName>
        <fullName evidence="2">RNA pseudouridine synthase</fullName>
    </submittedName>
</protein>
<keyword evidence="3" id="KW-1185">Reference proteome</keyword>
<dbReference type="Gene3D" id="3.30.2350.10">
    <property type="entry name" value="Pseudouridine synthase"/>
    <property type="match status" value="1"/>
</dbReference>
<evidence type="ECO:0000259" key="1">
    <source>
        <dbReference type="Pfam" id="PF00849"/>
    </source>
</evidence>
<dbReference type="Pfam" id="PF00849">
    <property type="entry name" value="PseudoU_synth_2"/>
    <property type="match status" value="1"/>
</dbReference>
<name>A0A2S5Z5E1_9GAMM</name>
<evidence type="ECO:0000313" key="3">
    <source>
        <dbReference type="Proteomes" id="UP000239917"/>
    </source>
</evidence>
<evidence type="ECO:0000313" key="2">
    <source>
        <dbReference type="EMBL" id="PPI82576.1"/>
    </source>
</evidence>
<feature type="domain" description="Pseudouridine synthase RsuA/RluA-like" evidence="1">
    <location>
        <begin position="89"/>
        <end position="221"/>
    </location>
</feature>
<dbReference type="Proteomes" id="UP000239917">
    <property type="component" value="Unassembled WGS sequence"/>
</dbReference>
<dbReference type="InterPro" id="IPR050188">
    <property type="entry name" value="RluA_PseudoU_synthase"/>
</dbReference>
<dbReference type="InterPro" id="IPR020103">
    <property type="entry name" value="PsdUridine_synth_cat_dom_sf"/>
</dbReference>
<dbReference type="GO" id="GO:0001522">
    <property type="term" value="P:pseudouridine synthesis"/>
    <property type="evidence" value="ECO:0007669"/>
    <property type="project" value="InterPro"/>
</dbReference>
<dbReference type="OrthoDB" id="9785808at2"/>